<evidence type="ECO:0000256" key="3">
    <source>
        <dbReference type="ARBA" id="ARBA00012098"/>
    </source>
</evidence>
<dbReference type="PANTHER" id="PTHR21047:SF2">
    <property type="entry name" value="THYMIDINE DIPHOSPHO-4-KETO-RHAMNOSE 3,5-EPIMERASE"/>
    <property type="match status" value="1"/>
</dbReference>
<dbReference type="PANTHER" id="PTHR21047">
    <property type="entry name" value="DTDP-6-DEOXY-D-GLUCOSE-3,5 EPIMERASE"/>
    <property type="match status" value="1"/>
</dbReference>
<comment type="pathway">
    <text evidence="7">Carbohydrate biosynthesis; dTDP-L-rhamnose biosynthesis.</text>
</comment>
<dbReference type="EMBL" id="QFXE01000005">
    <property type="protein sequence ID" value="RDH87441.1"/>
    <property type="molecule type" value="Genomic_DNA"/>
</dbReference>
<dbReference type="AlphaFoldDB" id="A0A370DSB8"/>
<evidence type="ECO:0000313" key="8">
    <source>
        <dbReference type="EMBL" id="RDH87441.1"/>
    </source>
</evidence>
<dbReference type="Gene3D" id="2.60.120.10">
    <property type="entry name" value="Jelly Rolls"/>
    <property type="match status" value="1"/>
</dbReference>
<protein>
    <recommendedName>
        <fullName evidence="4 7">dTDP-4-dehydrorhamnose 3,5-epimerase</fullName>
        <ecNumber evidence="3 7">5.1.3.13</ecNumber>
    </recommendedName>
    <alternativeName>
        <fullName evidence="7">Thymidine diphospho-4-keto-rhamnose 3,5-epimerase</fullName>
    </alternativeName>
</protein>
<feature type="site" description="Participates in a stacking interaction with the thymidine ring of dTDP-4-oxo-6-deoxyglucose" evidence="6">
    <location>
        <position position="136"/>
    </location>
</feature>
<organism evidence="8 9">
    <name type="scientific">endosymbiont of Escarpia spicata</name>
    <dbReference type="NCBI Taxonomy" id="2200908"/>
    <lineage>
        <taxon>Bacteria</taxon>
        <taxon>Pseudomonadati</taxon>
        <taxon>Pseudomonadota</taxon>
        <taxon>Gammaproteobacteria</taxon>
        <taxon>sulfur-oxidizing symbionts</taxon>
    </lineage>
</organism>
<name>A0A370DSB8_9GAMM</name>
<dbReference type="Pfam" id="PF00908">
    <property type="entry name" value="dTDP_sugar_isom"/>
    <property type="match status" value="1"/>
</dbReference>
<comment type="catalytic activity">
    <reaction evidence="1 7">
        <text>dTDP-4-dehydro-6-deoxy-alpha-D-glucose = dTDP-4-dehydro-beta-L-rhamnose</text>
        <dbReference type="Rhea" id="RHEA:16969"/>
        <dbReference type="ChEBI" id="CHEBI:57649"/>
        <dbReference type="ChEBI" id="CHEBI:62830"/>
        <dbReference type="EC" id="5.1.3.13"/>
    </reaction>
</comment>
<dbReference type="GO" id="GO:0005829">
    <property type="term" value="C:cytosol"/>
    <property type="evidence" value="ECO:0007669"/>
    <property type="project" value="TreeGrafter"/>
</dbReference>
<accession>A0A370DSB8</accession>
<reference evidence="8 9" key="1">
    <citation type="journal article" date="2018" name="ISME J.">
        <title>Endosymbiont genomes yield clues of tubeworm success.</title>
        <authorList>
            <person name="Li Y."/>
            <person name="Liles M.R."/>
            <person name="Halanych K.M."/>
        </authorList>
    </citation>
    <scope>NUCLEOTIDE SEQUENCE [LARGE SCALE GENOMIC DNA]</scope>
    <source>
        <strain evidence="8">A1462</strain>
    </source>
</reference>
<comment type="function">
    <text evidence="2 7">Catalyzes the epimerization of the C3' and C5'positions of dTDP-6-deoxy-D-xylo-4-hexulose, forming dTDP-6-deoxy-L-lyxo-4-hexulose.</text>
</comment>
<evidence type="ECO:0000256" key="4">
    <source>
        <dbReference type="ARBA" id="ARBA00019595"/>
    </source>
</evidence>
<evidence type="ECO:0000313" key="9">
    <source>
        <dbReference type="Proteomes" id="UP000254771"/>
    </source>
</evidence>
<dbReference type="GO" id="GO:0000271">
    <property type="term" value="P:polysaccharide biosynthetic process"/>
    <property type="evidence" value="ECO:0007669"/>
    <property type="project" value="TreeGrafter"/>
</dbReference>
<feature type="active site" description="Proton donor" evidence="5">
    <location>
        <position position="130"/>
    </location>
</feature>
<dbReference type="GO" id="GO:0008830">
    <property type="term" value="F:dTDP-4-dehydrorhamnose 3,5-epimerase activity"/>
    <property type="evidence" value="ECO:0007669"/>
    <property type="project" value="UniProtKB-UniRule"/>
</dbReference>
<proteinExistence type="inferred from homology"/>
<dbReference type="Proteomes" id="UP000254771">
    <property type="component" value="Unassembled WGS sequence"/>
</dbReference>
<gene>
    <name evidence="8" type="primary">rfbC</name>
    <name evidence="8" type="ORF">DIZ78_02385</name>
</gene>
<dbReference type="NCBIfam" id="TIGR01221">
    <property type="entry name" value="rmlC"/>
    <property type="match status" value="1"/>
</dbReference>
<feature type="active site" description="Proton acceptor" evidence="5">
    <location>
        <position position="61"/>
    </location>
</feature>
<dbReference type="InterPro" id="IPR000888">
    <property type="entry name" value="RmlC-like"/>
</dbReference>
<dbReference type="SUPFAM" id="SSF51182">
    <property type="entry name" value="RmlC-like cupins"/>
    <property type="match status" value="1"/>
</dbReference>
<dbReference type="InterPro" id="IPR011051">
    <property type="entry name" value="RmlC_Cupin_sf"/>
</dbReference>
<dbReference type="EC" id="5.1.3.13" evidence="3 7"/>
<evidence type="ECO:0000256" key="1">
    <source>
        <dbReference type="ARBA" id="ARBA00001298"/>
    </source>
</evidence>
<evidence type="ECO:0000256" key="2">
    <source>
        <dbReference type="ARBA" id="ARBA00001997"/>
    </source>
</evidence>
<dbReference type="InterPro" id="IPR014710">
    <property type="entry name" value="RmlC-like_jellyroll"/>
</dbReference>
<sequence>MKVIETELPGVLIIEPKIFGDERGFFAETWNKQLYTEAGITSDFVQDNLSMSRRGVLRGLHFQNPNAQGKLVTVLQGEVYDVAVDIRRGSPTFGQWASVSLSSENRRLIYIPEGFAHGFCVTSETALFSYKCTDRYNPGAEGSILWNDLDLAIDWPIDNPELSAKDQEGIRLKDFPIERLPLIKVIVLPRKKKEY</sequence>
<comment type="similarity">
    <text evidence="7">Belongs to the dTDP-4-dehydrorhamnose 3,5-epimerase family.</text>
</comment>
<dbReference type="CDD" id="cd00438">
    <property type="entry name" value="cupin_RmlC"/>
    <property type="match status" value="1"/>
</dbReference>
<comment type="subunit">
    <text evidence="7">Homodimer.</text>
</comment>
<keyword evidence="7" id="KW-0413">Isomerase</keyword>
<evidence type="ECO:0000256" key="5">
    <source>
        <dbReference type="PIRSR" id="PIRSR600888-1"/>
    </source>
</evidence>
<dbReference type="UniPathway" id="UPA00124"/>
<comment type="caution">
    <text evidence="8">The sequence shown here is derived from an EMBL/GenBank/DDBJ whole genome shotgun (WGS) entry which is preliminary data.</text>
</comment>
<evidence type="ECO:0000256" key="6">
    <source>
        <dbReference type="PIRSR" id="PIRSR600888-3"/>
    </source>
</evidence>
<evidence type="ECO:0000256" key="7">
    <source>
        <dbReference type="RuleBase" id="RU364069"/>
    </source>
</evidence>
<keyword evidence="9" id="KW-1185">Reference proteome</keyword>
<dbReference type="GO" id="GO:0019305">
    <property type="term" value="P:dTDP-rhamnose biosynthetic process"/>
    <property type="evidence" value="ECO:0007669"/>
    <property type="project" value="UniProtKB-UniRule"/>
</dbReference>